<dbReference type="Proteomes" id="UP000076727">
    <property type="component" value="Unassembled WGS sequence"/>
</dbReference>
<gene>
    <name evidence="3" type="ORF">DAEQUDRAFT_598478</name>
</gene>
<feature type="transmembrane region" description="Helical" evidence="1">
    <location>
        <begin position="97"/>
        <end position="120"/>
    </location>
</feature>
<feature type="domain" description="DUF6534" evidence="2">
    <location>
        <begin position="260"/>
        <end position="325"/>
    </location>
</feature>
<dbReference type="PANTHER" id="PTHR40465">
    <property type="entry name" value="CHROMOSOME 1, WHOLE GENOME SHOTGUN SEQUENCE"/>
    <property type="match status" value="1"/>
</dbReference>
<keyword evidence="4" id="KW-1185">Reference proteome</keyword>
<evidence type="ECO:0000313" key="4">
    <source>
        <dbReference type="Proteomes" id="UP000076727"/>
    </source>
</evidence>
<dbReference type="OrthoDB" id="2733914at2759"/>
<proteinExistence type="predicted"/>
<dbReference type="STRING" id="1314783.A0A165LPF9"/>
<sequence length="362" mass="38743">MRGVPASAGMNASRVLAGKKIVVAAALAMPSNSNRCITPGALARSVSFPLSAHPPALIYCPRARRIHATRGPPQHCQPPASSPAGRMTTFAKGLGPIFVGVVLSVALYGVTLAQILFYLWHYHDDGLALKCFVFFLCLLDTAGTMLNVEFLWYYFIESRVHPSGTSVVPPPYAAEHALESLAVFLVQCFYIHNVWSLTGAIATATKIRRYRVPFSIAATLFALISLAGGIGIVVETTSTTGAYKLVKELTVPGVIQPLAAVMADAYITGSLCWILDGSRTGLRGTESLVGTLTTYAVNRGVLTSIFQLLQFATYVSDIAEGTFIVDIFSIPGSTREWPSPSSYCPARLSAHRPAQQSTSTPS</sequence>
<keyword evidence="1" id="KW-1133">Transmembrane helix</keyword>
<dbReference type="InterPro" id="IPR045339">
    <property type="entry name" value="DUF6534"/>
</dbReference>
<feature type="transmembrane region" description="Helical" evidence="1">
    <location>
        <begin position="214"/>
        <end position="234"/>
    </location>
</feature>
<protein>
    <recommendedName>
        <fullName evidence="2">DUF6534 domain-containing protein</fullName>
    </recommendedName>
</protein>
<evidence type="ECO:0000256" key="1">
    <source>
        <dbReference type="SAM" id="Phobius"/>
    </source>
</evidence>
<dbReference type="Pfam" id="PF20152">
    <property type="entry name" value="DUF6534"/>
    <property type="match status" value="1"/>
</dbReference>
<dbReference type="EMBL" id="KV429121">
    <property type="protein sequence ID" value="KZT64687.1"/>
    <property type="molecule type" value="Genomic_DNA"/>
</dbReference>
<reference evidence="3 4" key="1">
    <citation type="journal article" date="2016" name="Mol. Biol. Evol.">
        <title>Comparative Genomics of Early-Diverging Mushroom-Forming Fungi Provides Insights into the Origins of Lignocellulose Decay Capabilities.</title>
        <authorList>
            <person name="Nagy L.G."/>
            <person name="Riley R."/>
            <person name="Tritt A."/>
            <person name="Adam C."/>
            <person name="Daum C."/>
            <person name="Floudas D."/>
            <person name="Sun H."/>
            <person name="Yadav J.S."/>
            <person name="Pangilinan J."/>
            <person name="Larsson K.H."/>
            <person name="Matsuura K."/>
            <person name="Barry K."/>
            <person name="Labutti K."/>
            <person name="Kuo R."/>
            <person name="Ohm R.A."/>
            <person name="Bhattacharya S.S."/>
            <person name="Shirouzu T."/>
            <person name="Yoshinaga Y."/>
            <person name="Martin F.M."/>
            <person name="Grigoriev I.V."/>
            <person name="Hibbett D.S."/>
        </authorList>
    </citation>
    <scope>NUCLEOTIDE SEQUENCE [LARGE SCALE GENOMIC DNA]</scope>
    <source>
        <strain evidence="3 4">L-15889</strain>
    </source>
</reference>
<accession>A0A165LPF9</accession>
<feature type="transmembrane region" description="Helical" evidence="1">
    <location>
        <begin position="254"/>
        <end position="275"/>
    </location>
</feature>
<feature type="transmembrane region" description="Helical" evidence="1">
    <location>
        <begin position="181"/>
        <end position="202"/>
    </location>
</feature>
<evidence type="ECO:0000313" key="3">
    <source>
        <dbReference type="EMBL" id="KZT64687.1"/>
    </source>
</evidence>
<organism evidence="3 4">
    <name type="scientific">Daedalea quercina L-15889</name>
    <dbReference type="NCBI Taxonomy" id="1314783"/>
    <lineage>
        <taxon>Eukaryota</taxon>
        <taxon>Fungi</taxon>
        <taxon>Dikarya</taxon>
        <taxon>Basidiomycota</taxon>
        <taxon>Agaricomycotina</taxon>
        <taxon>Agaricomycetes</taxon>
        <taxon>Polyporales</taxon>
        <taxon>Fomitopsis</taxon>
    </lineage>
</organism>
<dbReference type="AlphaFoldDB" id="A0A165LPF9"/>
<dbReference type="PANTHER" id="PTHR40465:SF1">
    <property type="entry name" value="DUF6534 DOMAIN-CONTAINING PROTEIN"/>
    <property type="match status" value="1"/>
</dbReference>
<name>A0A165LPF9_9APHY</name>
<keyword evidence="1" id="KW-0812">Transmembrane</keyword>
<feature type="transmembrane region" description="Helical" evidence="1">
    <location>
        <begin position="132"/>
        <end position="155"/>
    </location>
</feature>
<evidence type="ECO:0000259" key="2">
    <source>
        <dbReference type="Pfam" id="PF20152"/>
    </source>
</evidence>
<keyword evidence="1" id="KW-0472">Membrane</keyword>